<accession>A0A848ES21</accession>
<evidence type="ECO:0000313" key="2">
    <source>
        <dbReference type="Proteomes" id="UP000536773"/>
    </source>
</evidence>
<sequence length="117" mass="14078">MTTTTNTYTRQDNPSSSYFHLPILLHPDQTAMDLLQHTQDTYRDACLDIVKFFEERNIDIAVFEKQYWEYRNKGEIHSEEDKSINQVKRISHQISYRLNQRFKLRIKYGQYPLATVM</sequence>
<evidence type="ECO:0000313" key="1">
    <source>
        <dbReference type="EMBL" id="NMK39791.1"/>
    </source>
</evidence>
<dbReference type="AlphaFoldDB" id="A0A848ES21"/>
<organism evidence="1 2">
    <name type="scientific">Megasphaera elsdenii</name>
    <dbReference type="NCBI Taxonomy" id="907"/>
    <lineage>
        <taxon>Bacteria</taxon>
        <taxon>Bacillati</taxon>
        <taxon>Bacillota</taxon>
        <taxon>Negativicutes</taxon>
        <taxon>Veillonellales</taxon>
        <taxon>Veillonellaceae</taxon>
        <taxon>Megasphaera</taxon>
    </lineage>
</organism>
<protein>
    <submittedName>
        <fullName evidence="1">Uncharacterized protein</fullName>
    </submittedName>
</protein>
<name>A0A848ES21_MEGEL</name>
<gene>
    <name evidence="1" type="ORF">HG933_10505</name>
</gene>
<dbReference type="EMBL" id="JABBJH010000019">
    <property type="protein sequence ID" value="NMK39791.1"/>
    <property type="molecule type" value="Genomic_DNA"/>
</dbReference>
<feature type="non-terminal residue" evidence="1">
    <location>
        <position position="117"/>
    </location>
</feature>
<dbReference type="Proteomes" id="UP000536773">
    <property type="component" value="Unassembled WGS sequence"/>
</dbReference>
<comment type="caution">
    <text evidence="1">The sequence shown here is derived from an EMBL/GenBank/DDBJ whole genome shotgun (WGS) entry which is preliminary data.</text>
</comment>
<dbReference type="RefSeq" id="WP_169013883.1">
    <property type="nucleotide sequence ID" value="NZ_JABBJH010000019.1"/>
</dbReference>
<reference evidence="1 2" key="1">
    <citation type="submission" date="2020-04" db="EMBL/GenBank/DDBJ databases">
        <authorList>
            <person name="Hitch T.C.A."/>
            <person name="Wylensek D."/>
            <person name="Clavel T."/>
        </authorList>
    </citation>
    <scope>NUCLEOTIDE SEQUENCE [LARGE SCALE GENOMIC DNA]</scope>
    <source>
        <strain evidence="1 2">WCA-386-APC-2A</strain>
    </source>
</reference>
<proteinExistence type="predicted"/>